<proteinExistence type="predicted"/>
<dbReference type="AlphaFoldDB" id="A0A2H1FCF1"/>
<dbReference type="RefSeq" id="WP_157926586.1">
    <property type="nucleotide sequence ID" value="NZ_LT841358.1"/>
</dbReference>
<gene>
    <name evidence="2" type="ORF">NCS_10249</name>
</gene>
<dbReference type="OrthoDB" id="11344at2157"/>
<evidence type="ECO:0000313" key="3">
    <source>
        <dbReference type="Proteomes" id="UP000230607"/>
    </source>
</evidence>
<keyword evidence="3" id="KW-1185">Reference proteome</keyword>
<keyword evidence="1" id="KW-1133">Transmembrane helix</keyword>
<keyword evidence="1" id="KW-0812">Transmembrane</keyword>
<reference evidence="3" key="1">
    <citation type="submission" date="2017-03" db="EMBL/GenBank/DDBJ databases">
        <authorList>
            <person name="Herbold C."/>
        </authorList>
    </citation>
    <scope>NUCLEOTIDE SEQUENCE [LARGE SCALE GENOMIC DNA]</scope>
</reference>
<name>A0A2H1FCF1_9ARCH</name>
<dbReference type="EMBL" id="LT841358">
    <property type="protein sequence ID" value="SMH70442.1"/>
    <property type="molecule type" value="Genomic_DNA"/>
</dbReference>
<feature type="transmembrane region" description="Helical" evidence="1">
    <location>
        <begin position="210"/>
        <end position="228"/>
    </location>
</feature>
<accession>A0A2H1FCF1</accession>
<evidence type="ECO:0000256" key="1">
    <source>
        <dbReference type="SAM" id="Phobius"/>
    </source>
</evidence>
<protein>
    <submittedName>
        <fullName evidence="2">Uncharacterized protein</fullName>
    </submittedName>
</protein>
<sequence>MNKTIPIITAAIALTLFSTSIAYATNHNVSIFADALRFADSNTYKNSNYGISIQPPLNWEALNNLPPNISNQSIVTFSNNDKTQLATFGIYHRYIASNVIDAINNHTDNDILATIAQEMTHKDTDSNTIVYNGVVDRFTDGVRVTISSATHYSLDNSTSLSENIIYFLDNGNQYTLDLTSNPDNIDKNSQLFEDSASTFLASQTNPVPEFPIAPTILVIGMFSVIFIFRIKSS</sequence>
<keyword evidence="1" id="KW-0472">Membrane</keyword>
<dbReference type="Proteomes" id="UP000230607">
    <property type="component" value="Chromosome 1"/>
</dbReference>
<evidence type="ECO:0000313" key="2">
    <source>
        <dbReference type="EMBL" id="SMH70442.1"/>
    </source>
</evidence>
<organism evidence="2 3">
    <name type="scientific">Candidatus Nitrosotalea okcheonensis</name>
    <dbReference type="NCBI Taxonomy" id="1903276"/>
    <lineage>
        <taxon>Archaea</taxon>
        <taxon>Nitrososphaerota</taxon>
        <taxon>Nitrososphaeria</taxon>
        <taxon>Nitrosotaleales</taxon>
        <taxon>Nitrosotaleaceae</taxon>
        <taxon>Nitrosotalea</taxon>
    </lineage>
</organism>